<accession>A0A3D0WDD4</accession>
<evidence type="ECO:0000256" key="2">
    <source>
        <dbReference type="SAM" id="SignalP"/>
    </source>
</evidence>
<feature type="chain" id="PRO_5017588591" description="17 kDa surface antigen" evidence="2">
    <location>
        <begin position="27"/>
        <end position="126"/>
    </location>
</feature>
<gene>
    <name evidence="3" type="ORF">DEP91_11090</name>
</gene>
<sequence length="126" mass="14319">MSIMKKATLGLVAGATMLTAAAPAEAQWRRYHRDRGGDAAAAAIIGGVAGLAIGSAIANDRYRDRGYYDRGYYGPRGYYDGGYYGPRYRGGWNGYYAPPRRFYRQRCFTRWQFDPYIGREVRVRYC</sequence>
<feature type="transmembrane region" description="Helical" evidence="1">
    <location>
        <begin position="39"/>
        <end position="58"/>
    </location>
</feature>
<organism evidence="3 4">
    <name type="scientific">Sphingomonas bacterium</name>
    <dbReference type="NCBI Taxonomy" id="1895847"/>
    <lineage>
        <taxon>Bacteria</taxon>
        <taxon>Pseudomonadati</taxon>
        <taxon>Pseudomonadota</taxon>
        <taxon>Alphaproteobacteria</taxon>
        <taxon>Sphingomonadales</taxon>
        <taxon>Sphingomonadaceae</taxon>
        <taxon>Sphingomonas</taxon>
    </lineage>
</organism>
<dbReference type="AlphaFoldDB" id="A0A3D0WDD4"/>
<feature type="signal peptide" evidence="2">
    <location>
        <begin position="1"/>
        <end position="26"/>
    </location>
</feature>
<reference evidence="3 4" key="1">
    <citation type="journal article" date="2018" name="Nat. Biotechnol.">
        <title>A standardized bacterial taxonomy based on genome phylogeny substantially revises the tree of life.</title>
        <authorList>
            <person name="Parks D.H."/>
            <person name="Chuvochina M."/>
            <person name="Waite D.W."/>
            <person name="Rinke C."/>
            <person name="Skarshewski A."/>
            <person name="Chaumeil P.A."/>
            <person name="Hugenholtz P."/>
        </authorList>
    </citation>
    <scope>NUCLEOTIDE SEQUENCE [LARGE SCALE GENOMIC DNA]</scope>
    <source>
        <strain evidence="3">UBA9015</strain>
    </source>
</reference>
<evidence type="ECO:0000313" key="4">
    <source>
        <dbReference type="Proteomes" id="UP000262699"/>
    </source>
</evidence>
<dbReference type="EMBL" id="DOYJ01000309">
    <property type="protein sequence ID" value="HCB76696.1"/>
    <property type="molecule type" value="Genomic_DNA"/>
</dbReference>
<evidence type="ECO:0000256" key="1">
    <source>
        <dbReference type="SAM" id="Phobius"/>
    </source>
</evidence>
<keyword evidence="1" id="KW-0472">Membrane</keyword>
<protein>
    <recommendedName>
        <fullName evidence="5">17 kDa surface antigen</fullName>
    </recommendedName>
</protein>
<keyword evidence="1" id="KW-1133">Transmembrane helix</keyword>
<evidence type="ECO:0000313" key="3">
    <source>
        <dbReference type="EMBL" id="HCB76696.1"/>
    </source>
</evidence>
<evidence type="ECO:0008006" key="5">
    <source>
        <dbReference type="Google" id="ProtNLM"/>
    </source>
</evidence>
<proteinExistence type="predicted"/>
<name>A0A3D0WDD4_9SPHN</name>
<comment type="caution">
    <text evidence="3">The sequence shown here is derived from an EMBL/GenBank/DDBJ whole genome shotgun (WGS) entry which is preliminary data.</text>
</comment>
<keyword evidence="1" id="KW-0812">Transmembrane</keyword>
<dbReference type="Proteomes" id="UP000262699">
    <property type="component" value="Unassembled WGS sequence"/>
</dbReference>
<keyword evidence="2" id="KW-0732">Signal</keyword>